<reference evidence="2 3" key="1">
    <citation type="submission" date="2024-03" db="EMBL/GenBank/DDBJ databases">
        <title>Novel Streptomyces species of biotechnological and ecological value are a feature of Machair soil.</title>
        <authorList>
            <person name="Prole J.R."/>
            <person name="Goodfellow M."/>
            <person name="Allenby N."/>
            <person name="Ward A.C."/>
        </authorList>
    </citation>
    <scope>NUCLEOTIDE SEQUENCE [LARGE SCALE GENOMIC DNA]</scope>
    <source>
        <strain evidence="2 3">MS1.HAVA.3</strain>
    </source>
</reference>
<dbReference type="EMBL" id="JBBKAM010000002">
    <property type="protein sequence ID" value="MEJ8644385.1"/>
    <property type="molecule type" value="Genomic_DNA"/>
</dbReference>
<name>A0ABU8U906_9ACTN</name>
<accession>A0ABU8U906</accession>
<keyword evidence="3" id="KW-1185">Reference proteome</keyword>
<feature type="region of interest" description="Disordered" evidence="1">
    <location>
        <begin position="64"/>
        <end position="96"/>
    </location>
</feature>
<evidence type="ECO:0000313" key="3">
    <source>
        <dbReference type="Proteomes" id="UP001382904"/>
    </source>
</evidence>
<proteinExistence type="predicted"/>
<dbReference type="Proteomes" id="UP001382904">
    <property type="component" value="Unassembled WGS sequence"/>
</dbReference>
<evidence type="ECO:0000256" key="1">
    <source>
        <dbReference type="SAM" id="MobiDB-lite"/>
    </source>
</evidence>
<dbReference type="Gene3D" id="2.180.10.10">
    <property type="entry name" value="RHS repeat-associated core"/>
    <property type="match status" value="1"/>
</dbReference>
<organism evidence="2 3">
    <name type="scientific">Streptomyces caledonius</name>
    <dbReference type="NCBI Taxonomy" id="3134107"/>
    <lineage>
        <taxon>Bacteria</taxon>
        <taxon>Bacillati</taxon>
        <taxon>Actinomycetota</taxon>
        <taxon>Actinomycetes</taxon>
        <taxon>Kitasatosporales</taxon>
        <taxon>Streptomycetaceae</taxon>
        <taxon>Streptomyces</taxon>
    </lineage>
</organism>
<comment type="caution">
    <text evidence="2">The sequence shown here is derived from an EMBL/GenBank/DDBJ whole genome shotgun (WGS) entry which is preliminary data.</text>
</comment>
<sequence>MYLPGMELRLDAGATTAKATRYYAFAGQNIAVRTPDDKLSFLASDHHGTGELAIDATTGAVSQRRMDPYGNKRGTPQGTWPGRRALSAARSTRRRV</sequence>
<protein>
    <submittedName>
        <fullName evidence="2">Uncharacterized protein</fullName>
    </submittedName>
</protein>
<gene>
    <name evidence="2" type="ORF">WKI68_29855</name>
</gene>
<evidence type="ECO:0000313" key="2">
    <source>
        <dbReference type="EMBL" id="MEJ8644385.1"/>
    </source>
</evidence>